<keyword evidence="3 7" id="KW-0812">Transmembrane</keyword>
<evidence type="ECO:0000256" key="4">
    <source>
        <dbReference type="ARBA" id="ARBA00022989"/>
    </source>
</evidence>
<evidence type="ECO:0000256" key="7">
    <source>
        <dbReference type="SAM" id="Phobius"/>
    </source>
</evidence>
<keyword evidence="4 7" id="KW-1133">Transmembrane helix</keyword>
<feature type="transmembrane region" description="Helical" evidence="7">
    <location>
        <begin position="229"/>
        <end position="246"/>
    </location>
</feature>
<evidence type="ECO:0000256" key="5">
    <source>
        <dbReference type="ARBA" id="ARBA00023136"/>
    </source>
</evidence>
<gene>
    <name evidence="9" type="ORF">CCMP2556_LOCUS19864</name>
</gene>
<evidence type="ECO:0000256" key="6">
    <source>
        <dbReference type="SAM" id="MobiDB-lite"/>
    </source>
</evidence>
<reference evidence="9 10" key="1">
    <citation type="submission" date="2024-02" db="EMBL/GenBank/DDBJ databases">
        <authorList>
            <person name="Chen Y."/>
            <person name="Shah S."/>
            <person name="Dougan E. K."/>
            <person name="Thang M."/>
            <person name="Chan C."/>
        </authorList>
    </citation>
    <scope>NUCLEOTIDE SEQUENCE [LARGE SCALE GENOMIC DNA]</scope>
</reference>
<evidence type="ECO:0000313" key="10">
    <source>
        <dbReference type="Proteomes" id="UP001642484"/>
    </source>
</evidence>
<feature type="region of interest" description="Disordered" evidence="6">
    <location>
        <begin position="149"/>
        <end position="171"/>
    </location>
</feature>
<evidence type="ECO:0000256" key="1">
    <source>
        <dbReference type="ARBA" id="ARBA00004141"/>
    </source>
</evidence>
<evidence type="ECO:0000256" key="3">
    <source>
        <dbReference type="ARBA" id="ARBA00022692"/>
    </source>
</evidence>
<dbReference type="PANTHER" id="PTHR16119">
    <property type="entry name" value="TRANSMEMBRANE PROTEIN 144"/>
    <property type="match status" value="1"/>
</dbReference>
<sequence>MALSGLLPALLSAVAFGLQYVPVKKYKIYDGTTFQWFMCSGILFVGVSVALLHGDLQYSVPPSVVMGGGIWALSNFAVLPLVKLLGIGLGFSLYHFQNMIVGYLVGRNGLFGLPRLQPAFAGSLYVCDLGCLLVLVSFVGLLLVEGRGSDSEKEKEPGPAPSVHGKGQLDQIEEQHEEEVALDRNLRLLESSGFSAFAVEVEDDEQAPHSPDAAPPEAETERRKTWRKVALGVLLAMVAGSLTGVQSVPATLYGLEHPEYPTTAVFFPQCLGAWFASTGIYLLYGGIARLRRKPVLHAVIRPAMLSGFLWAVGFIFMIQGIHELGFAVGYTLDAVGPIIIASIMSMCWFKEISGRRQLMIYWSAEALQLLGVILITAFSVLELSRAKAKAASEAATPQVLSFFDSVGFREMLKGCCTEVANLTAEELLQRYRAEAQVAELAHALPAPGESIGVFSDVTTTEVGELPWFPNEFEVALMHNRSMSEGAAPINDIAQKEIFGCKPFAGPKPTWTEASSRLIYIAHNMRRLDSGSEPFFGDLTVVFNSSRVKDSVVIAPYDTGLYTMMCLRPEMSGHHKMKKFLPHLNCSTLDYLDHLILPNLAAPVNSSVTNRTILDTARELYTRSGMSKIDYQDVPALDLRSLGGYMESNIMANPRLPEVVKFGIGNFDTLFGTKDGQEVRKISQRFKWPLPPWLQSGMVPTIDWLDALMTVA</sequence>
<accession>A0ABP0LAY8</accession>
<name>A0ABP0LAY8_9DINO</name>
<keyword evidence="5 7" id="KW-0472">Membrane</keyword>
<feature type="transmembrane region" description="Helical" evidence="7">
    <location>
        <begin position="361"/>
        <end position="381"/>
    </location>
</feature>
<comment type="caution">
    <text evidence="9">The sequence shown here is derived from an EMBL/GenBank/DDBJ whole genome shotgun (WGS) entry which is preliminary data.</text>
</comment>
<evidence type="ECO:0000256" key="8">
    <source>
        <dbReference type="SAM" id="SignalP"/>
    </source>
</evidence>
<dbReference type="InterPro" id="IPR012435">
    <property type="entry name" value="TMEM144"/>
</dbReference>
<dbReference type="Proteomes" id="UP001642484">
    <property type="component" value="Unassembled WGS sequence"/>
</dbReference>
<keyword evidence="8" id="KW-0732">Signal</keyword>
<dbReference type="Pfam" id="PF07857">
    <property type="entry name" value="TMEM144"/>
    <property type="match status" value="1"/>
</dbReference>
<evidence type="ECO:0000256" key="2">
    <source>
        <dbReference type="ARBA" id="ARBA00005731"/>
    </source>
</evidence>
<comment type="subcellular location">
    <subcellularLocation>
        <location evidence="1">Membrane</location>
        <topology evidence="1">Multi-pass membrane protein</topology>
    </subcellularLocation>
</comment>
<dbReference type="EMBL" id="CAXAMN010011447">
    <property type="protein sequence ID" value="CAK9035334.1"/>
    <property type="molecule type" value="Genomic_DNA"/>
</dbReference>
<feature type="transmembrane region" description="Helical" evidence="7">
    <location>
        <begin position="116"/>
        <end position="144"/>
    </location>
</feature>
<dbReference type="InterPro" id="IPR010651">
    <property type="entry name" value="Sugar_transport"/>
</dbReference>
<feature type="transmembrane region" description="Helical" evidence="7">
    <location>
        <begin position="327"/>
        <end position="349"/>
    </location>
</feature>
<feature type="transmembrane region" description="Helical" evidence="7">
    <location>
        <begin position="33"/>
        <end position="52"/>
    </location>
</feature>
<organism evidence="9 10">
    <name type="scientific">Durusdinium trenchii</name>
    <dbReference type="NCBI Taxonomy" id="1381693"/>
    <lineage>
        <taxon>Eukaryota</taxon>
        <taxon>Sar</taxon>
        <taxon>Alveolata</taxon>
        <taxon>Dinophyceae</taxon>
        <taxon>Suessiales</taxon>
        <taxon>Symbiodiniaceae</taxon>
        <taxon>Durusdinium</taxon>
    </lineage>
</organism>
<proteinExistence type="inferred from homology"/>
<comment type="similarity">
    <text evidence="2">Belongs to the TMEM144 family.</text>
</comment>
<feature type="transmembrane region" description="Helical" evidence="7">
    <location>
        <begin position="266"/>
        <end position="287"/>
    </location>
</feature>
<feature type="region of interest" description="Disordered" evidence="6">
    <location>
        <begin position="204"/>
        <end position="223"/>
    </location>
</feature>
<feature type="signal peptide" evidence="8">
    <location>
        <begin position="1"/>
        <end position="17"/>
    </location>
</feature>
<dbReference type="PANTHER" id="PTHR16119:SF17">
    <property type="entry name" value="TRANSMEMBRANE PROTEIN 144"/>
    <property type="match status" value="1"/>
</dbReference>
<evidence type="ECO:0000313" key="9">
    <source>
        <dbReference type="EMBL" id="CAK9035334.1"/>
    </source>
</evidence>
<feature type="transmembrane region" description="Helical" evidence="7">
    <location>
        <begin position="64"/>
        <end position="96"/>
    </location>
</feature>
<keyword evidence="10" id="KW-1185">Reference proteome</keyword>
<feature type="transmembrane region" description="Helical" evidence="7">
    <location>
        <begin position="299"/>
        <end position="321"/>
    </location>
</feature>
<feature type="chain" id="PRO_5047199888" evidence="8">
    <location>
        <begin position="18"/>
        <end position="711"/>
    </location>
</feature>
<protein>
    <submittedName>
        <fullName evidence="9">Uncharacterized protein</fullName>
    </submittedName>
</protein>